<feature type="region of interest" description="Disordered" evidence="5">
    <location>
        <begin position="375"/>
        <end position="395"/>
    </location>
</feature>
<dbReference type="PANTHER" id="PTHR30149:SF0">
    <property type="entry name" value="HYDROGENASE MATURATION FACTOR HYPD"/>
    <property type="match status" value="1"/>
</dbReference>
<dbReference type="InterPro" id="IPR042243">
    <property type="entry name" value="HypD_1"/>
</dbReference>
<proteinExistence type="inferred from homology"/>
<keyword evidence="7" id="KW-1185">Reference proteome</keyword>
<evidence type="ECO:0000256" key="2">
    <source>
        <dbReference type="ARBA" id="ARBA00022723"/>
    </source>
</evidence>
<dbReference type="EMBL" id="JBHLXJ010000004">
    <property type="protein sequence ID" value="MFC0349162.1"/>
    <property type="molecule type" value="Genomic_DNA"/>
</dbReference>
<evidence type="ECO:0000256" key="4">
    <source>
        <dbReference type="PIRNR" id="PIRNR005622"/>
    </source>
</evidence>
<evidence type="ECO:0000256" key="5">
    <source>
        <dbReference type="SAM" id="MobiDB-lite"/>
    </source>
</evidence>
<protein>
    <recommendedName>
        <fullName evidence="4">Hydrogenase maturation factor</fullName>
    </recommendedName>
</protein>
<comment type="similarity">
    <text evidence="1 4">Belongs to the HypD family.</text>
</comment>
<name>A0ABV6IBG5_9BURK</name>
<dbReference type="PANTHER" id="PTHR30149">
    <property type="entry name" value="HYDROGENASE PROTEIN ASSEMBLY PROTEIN HYPD"/>
    <property type="match status" value="1"/>
</dbReference>
<sequence length="403" mass="44366">MKYVDEFRDPEMAKVLLKEISKISDSLAKDLKRPVYIMEVCGGHTHSIFRYGIENMLPDSLELIHGPGCPVCVLPMGRVDDCVAIAEQENVIMTTFGDAMRVPGSKRSLLQAKALGADVRMVYSPLDALTIAKKNPDKEVVFFGLGFETTMPSTALTVLKAEADGIKNFSLFCNHITIIPTIKAVLDSPDLQLDGFLGPGHVSMVIGNQPYNFIAEHYQRPVVVAGFEPLDILQSLWMVLKQLSLGEAKIENQYNRVVPERGNKMALTAISRVFELRQFFEWRGLGSIDNSGVQLNAQYAGYDAEKKFVTPSVVIADPKSCQCGEVLKGAIKPWQCKVYGKACTPETPLGALMVSSEGACAAYFQYGGARIENMQAKQSQQSHQPQQTPPIIPIHPVIEETSL</sequence>
<dbReference type="NCBIfam" id="TIGR00075">
    <property type="entry name" value="hypD"/>
    <property type="match status" value="1"/>
</dbReference>
<dbReference type="Pfam" id="PF01924">
    <property type="entry name" value="HypD"/>
    <property type="match status" value="1"/>
</dbReference>
<reference evidence="6 7" key="1">
    <citation type="submission" date="2024-09" db="EMBL/GenBank/DDBJ databases">
        <authorList>
            <person name="Sun Q."/>
            <person name="Mori K."/>
        </authorList>
    </citation>
    <scope>NUCLEOTIDE SEQUENCE [LARGE SCALE GENOMIC DNA]</scope>
    <source>
        <strain evidence="6 7">CCM 8677</strain>
    </source>
</reference>
<dbReference type="Gene3D" id="3.40.50.11750">
    <property type="entry name" value="HypD, alpha/beta domain 1"/>
    <property type="match status" value="2"/>
</dbReference>
<evidence type="ECO:0000256" key="3">
    <source>
        <dbReference type="ARBA" id="ARBA00023004"/>
    </source>
</evidence>
<comment type="caution">
    <text evidence="6">The sequence shown here is derived from an EMBL/GenBank/DDBJ whole genome shotgun (WGS) entry which is preliminary data.</text>
</comment>
<dbReference type="Gene3D" id="6.10.20.100">
    <property type="match status" value="1"/>
</dbReference>
<accession>A0ABV6IBG5</accession>
<evidence type="ECO:0000313" key="6">
    <source>
        <dbReference type="EMBL" id="MFC0349162.1"/>
    </source>
</evidence>
<evidence type="ECO:0000256" key="1">
    <source>
        <dbReference type="ARBA" id="ARBA00007888"/>
    </source>
</evidence>
<evidence type="ECO:0000313" key="7">
    <source>
        <dbReference type="Proteomes" id="UP001589844"/>
    </source>
</evidence>
<organism evidence="6 7">
    <name type="scientific">Undibacterium danionis</name>
    <dbReference type="NCBI Taxonomy" id="1812100"/>
    <lineage>
        <taxon>Bacteria</taxon>
        <taxon>Pseudomonadati</taxon>
        <taxon>Pseudomonadota</taxon>
        <taxon>Betaproteobacteria</taxon>
        <taxon>Burkholderiales</taxon>
        <taxon>Oxalobacteraceae</taxon>
        <taxon>Undibacterium</taxon>
    </lineage>
</organism>
<keyword evidence="3" id="KW-0408">Iron</keyword>
<dbReference type="RefSeq" id="WP_390210548.1">
    <property type="nucleotide sequence ID" value="NZ_JBHLXJ010000004.1"/>
</dbReference>
<keyword evidence="2" id="KW-0479">Metal-binding</keyword>
<dbReference type="PIRSF" id="PIRSF005622">
    <property type="entry name" value="Hydrgn_mat_hypD"/>
    <property type="match status" value="1"/>
</dbReference>
<gene>
    <name evidence="6" type="primary">hypD</name>
    <name evidence="6" type="ORF">ACFFJH_05050</name>
</gene>
<dbReference type="InterPro" id="IPR042244">
    <property type="entry name" value="HypD_2_sf"/>
</dbReference>
<dbReference type="InterPro" id="IPR002780">
    <property type="entry name" value="Hyd_form_HypD"/>
</dbReference>
<dbReference type="Proteomes" id="UP001589844">
    <property type="component" value="Unassembled WGS sequence"/>
</dbReference>